<feature type="transmembrane region" description="Helical" evidence="2">
    <location>
        <begin position="141"/>
        <end position="160"/>
    </location>
</feature>
<keyword evidence="2" id="KW-0472">Membrane</keyword>
<dbReference type="Proteomes" id="UP000001064">
    <property type="component" value="Unassembled WGS sequence"/>
</dbReference>
<feature type="coiled-coil region" evidence="1">
    <location>
        <begin position="177"/>
        <end position="204"/>
    </location>
</feature>
<dbReference type="EMBL" id="GL871032">
    <property type="protein sequence ID" value="EGC36268.1"/>
    <property type="molecule type" value="Genomic_DNA"/>
</dbReference>
<keyword evidence="2" id="KW-1133">Transmembrane helix</keyword>
<evidence type="ECO:0000256" key="1">
    <source>
        <dbReference type="SAM" id="Coils"/>
    </source>
</evidence>
<gene>
    <name evidence="3" type="ORF">DICPUDRAFT_151302</name>
</gene>
<dbReference type="GeneID" id="10501010"/>
<dbReference type="OMA" id="IFDENWE"/>
<protein>
    <submittedName>
        <fullName evidence="3">Uncharacterized protein</fullName>
    </submittedName>
</protein>
<keyword evidence="4" id="KW-1185">Reference proteome</keyword>
<dbReference type="KEGG" id="dpp:DICPUDRAFT_151302"/>
<dbReference type="FunCoup" id="F0ZII2">
    <property type="interactions" value="937"/>
</dbReference>
<proteinExistence type="predicted"/>
<dbReference type="OrthoDB" id="10668384at2759"/>
<dbReference type="InParanoid" id="F0ZII2"/>
<name>F0ZII2_DICPU</name>
<evidence type="ECO:0000313" key="3">
    <source>
        <dbReference type="EMBL" id="EGC36268.1"/>
    </source>
</evidence>
<reference evidence="4" key="1">
    <citation type="journal article" date="2011" name="Genome Biol.">
        <title>Comparative genomics of the social amoebae Dictyostelium discoideum and Dictyostelium purpureum.</title>
        <authorList>
            <consortium name="US DOE Joint Genome Institute (JGI-PGF)"/>
            <person name="Sucgang R."/>
            <person name="Kuo A."/>
            <person name="Tian X."/>
            <person name="Salerno W."/>
            <person name="Parikh A."/>
            <person name="Feasley C.L."/>
            <person name="Dalin E."/>
            <person name="Tu H."/>
            <person name="Huang E."/>
            <person name="Barry K."/>
            <person name="Lindquist E."/>
            <person name="Shapiro H."/>
            <person name="Bruce D."/>
            <person name="Schmutz J."/>
            <person name="Salamov A."/>
            <person name="Fey P."/>
            <person name="Gaudet P."/>
            <person name="Anjard C."/>
            <person name="Babu M.M."/>
            <person name="Basu S."/>
            <person name="Bushmanova Y."/>
            <person name="van der Wel H."/>
            <person name="Katoh-Kurasawa M."/>
            <person name="Dinh C."/>
            <person name="Coutinho P.M."/>
            <person name="Saito T."/>
            <person name="Elias M."/>
            <person name="Schaap P."/>
            <person name="Kay R.R."/>
            <person name="Henrissat B."/>
            <person name="Eichinger L."/>
            <person name="Rivero F."/>
            <person name="Putnam N.H."/>
            <person name="West C.M."/>
            <person name="Loomis W.F."/>
            <person name="Chisholm R.L."/>
            <person name="Shaulsky G."/>
            <person name="Strassmann J.E."/>
            <person name="Queller D.C."/>
            <person name="Kuspa A."/>
            <person name="Grigoriev I.V."/>
        </authorList>
    </citation>
    <scope>NUCLEOTIDE SEQUENCE [LARGE SCALE GENOMIC DNA]</scope>
    <source>
        <strain evidence="4">QSDP1</strain>
    </source>
</reference>
<dbReference type="eggNOG" id="ENOG502RII9">
    <property type="taxonomic scope" value="Eukaryota"/>
</dbReference>
<evidence type="ECO:0000256" key="2">
    <source>
        <dbReference type="SAM" id="Phobius"/>
    </source>
</evidence>
<keyword evidence="2" id="KW-0812">Transmembrane</keyword>
<dbReference type="RefSeq" id="XP_003287214.1">
    <property type="nucleotide sequence ID" value="XM_003287166.1"/>
</dbReference>
<evidence type="ECO:0000313" key="4">
    <source>
        <dbReference type="Proteomes" id="UP000001064"/>
    </source>
</evidence>
<accession>F0ZII2</accession>
<keyword evidence="1" id="KW-0175">Coiled coil</keyword>
<dbReference type="VEuPathDB" id="AmoebaDB:DICPUDRAFT_151302"/>
<sequence length="253" mass="30160">MNNLKRILINNNNINNLYKPFIYNNRYFTTNNNNNNNNNSNDDKNNLNYKINDMVNEIRKFDLLSELKKEDLKHGFSYEKGHLKQLMELMEKEILIESQKQQKEMEFDENVYNKLMNDFKKRVSEHEEFLKKEKKKSNIKFYILSIFLGVVLAQQIQIGLEKIQNNKDQFDESWEKLRVIVTERDDLRKKKQSLQEMITDQISKEIEPKSIYSLDNEDIKHNVDSIVNELCIENKSPSDILSKSNKNLSNSKI</sequence>
<dbReference type="AlphaFoldDB" id="F0ZII2"/>
<organism evidence="3 4">
    <name type="scientific">Dictyostelium purpureum</name>
    <name type="common">Slime mold</name>
    <dbReference type="NCBI Taxonomy" id="5786"/>
    <lineage>
        <taxon>Eukaryota</taxon>
        <taxon>Amoebozoa</taxon>
        <taxon>Evosea</taxon>
        <taxon>Eumycetozoa</taxon>
        <taxon>Dictyostelia</taxon>
        <taxon>Dictyosteliales</taxon>
        <taxon>Dictyosteliaceae</taxon>
        <taxon>Dictyostelium</taxon>
    </lineage>
</organism>